<evidence type="ECO:0000256" key="1">
    <source>
        <dbReference type="ARBA" id="ARBA00001968"/>
    </source>
</evidence>
<dbReference type="VEuPathDB" id="VectorBase:PPAI005603"/>
<dbReference type="InterPro" id="IPR027806">
    <property type="entry name" value="HARBI1_dom"/>
</dbReference>
<protein>
    <recommendedName>
        <fullName evidence="3">DDE Tnp4 domain-containing protein</fullName>
    </recommendedName>
</protein>
<organism evidence="4 5">
    <name type="scientific">Phlebotomus papatasi</name>
    <name type="common">Sandfly</name>
    <dbReference type="NCBI Taxonomy" id="29031"/>
    <lineage>
        <taxon>Eukaryota</taxon>
        <taxon>Metazoa</taxon>
        <taxon>Ecdysozoa</taxon>
        <taxon>Arthropoda</taxon>
        <taxon>Hexapoda</taxon>
        <taxon>Insecta</taxon>
        <taxon>Pterygota</taxon>
        <taxon>Neoptera</taxon>
        <taxon>Endopterygota</taxon>
        <taxon>Diptera</taxon>
        <taxon>Nematocera</taxon>
        <taxon>Psychodoidea</taxon>
        <taxon>Psychodidae</taxon>
        <taxon>Phlebotomus</taxon>
        <taxon>Phlebotomus</taxon>
    </lineage>
</organism>
<sequence length="168" mass="18960">MHFSHRVGRSTARQILNETCEAIIDALKDIVFPSFTKESVGATGSSSDSSVFRDCSFANMLAENRLDIPPPANINRSHYAFPFTLIADAAFPLRTNIMTPYSRRGELTSEESHYNKEISRGRIIVENGFGVLTARWRILGKSVKYKQNHLRRSFLHALLCITLLSLNE</sequence>
<keyword evidence="5" id="KW-1185">Reference proteome</keyword>
<evidence type="ECO:0000313" key="5">
    <source>
        <dbReference type="Proteomes" id="UP000092462"/>
    </source>
</evidence>
<keyword evidence="2" id="KW-0479">Metal-binding</keyword>
<dbReference type="Proteomes" id="UP000092462">
    <property type="component" value="Unassembled WGS sequence"/>
</dbReference>
<name>A0A1B0GNW3_PHLPP</name>
<accession>A0A1B0GNW3</accession>
<feature type="domain" description="DDE Tnp4" evidence="3">
    <location>
        <begin position="37"/>
        <end position="156"/>
    </location>
</feature>
<comment type="cofactor">
    <cofactor evidence="1">
        <name>a divalent metal cation</name>
        <dbReference type="ChEBI" id="CHEBI:60240"/>
    </cofactor>
</comment>
<evidence type="ECO:0000259" key="3">
    <source>
        <dbReference type="Pfam" id="PF13359"/>
    </source>
</evidence>
<evidence type="ECO:0000313" key="4">
    <source>
        <dbReference type="EnsemblMetazoa" id="PPAI005603-PA"/>
    </source>
</evidence>
<proteinExistence type="predicted"/>
<reference evidence="4" key="1">
    <citation type="submission" date="2022-08" db="UniProtKB">
        <authorList>
            <consortium name="EnsemblMetazoa"/>
        </authorList>
    </citation>
    <scope>IDENTIFICATION</scope>
    <source>
        <strain evidence="4">Israel</strain>
    </source>
</reference>
<dbReference type="GO" id="GO:0046872">
    <property type="term" value="F:metal ion binding"/>
    <property type="evidence" value="ECO:0007669"/>
    <property type="project" value="UniProtKB-KW"/>
</dbReference>
<dbReference type="EMBL" id="AJVK01031069">
    <property type="status" value="NOT_ANNOTATED_CDS"/>
    <property type="molecule type" value="Genomic_DNA"/>
</dbReference>
<dbReference type="VEuPathDB" id="VectorBase:PPAPM1_002454"/>
<evidence type="ECO:0000256" key="2">
    <source>
        <dbReference type="ARBA" id="ARBA00022723"/>
    </source>
</evidence>
<dbReference type="Pfam" id="PF13359">
    <property type="entry name" value="DDE_Tnp_4"/>
    <property type="match status" value="1"/>
</dbReference>
<dbReference type="AlphaFoldDB" id="A0A1B0GNW3"/>
<dbReference type="EMBL" id="AJVK01031070">
    <property type="status" value="NOT_ANNOTATED_CDS"/>
    <property type="molecule type" value="Genomic_DNA"/>
</dbReference>
<dbReference type="EnsemblMetazoa" id="PPAI005603-RA">
    <property type="protein sequence ID" value="PPAI005603-PA"/>
    <property type="gene ID" value="PPAI005603"/>
</dbReference>